<dbReference type="SUPFAM" id="SSF52833">
    <property type="entry name" value="Thioredoxin-like"/>
    <property type="match status" value="1"/>
</dbReference>
<dbReference type="RefSeq" id="WP_103907683.1">
    <property type="nucleotide sequence ID" value="NZ_FNUT01000014.1"/>
</dbReference>
<dbReference type="AlphaFoldDB" id="A0A1H6CB97"/>
<proteinExistence type="predicted"/>
<dbReference type="InterPro" id="IPR036249">
    <property type="entry name" value="Thioredoxin-like_sf"/>
</dbReference>
<dbReference type="EMBL" id="FNUT01000014">
    <property type="protein sequence ID" value="SEG70241.1"/>
    <property type="molecule type" value="Genomic_DNA"/>
</dbReference>
<name>A0A1H6CB97_9SPHI</name>
<dbReference type="Gene3D" id="3.40.30.10">
    <property type="entry name" value="Glutaredoxin"/>
    <property type="match status" value="1"/>
</dbReference>
<organism evidence="1 2">
    <name type="scientific">Sphingobacterium lactis</name>
    <dbReference type="NCBI Taxonomy" id="797291"/>
    <lineage>
        <taxon>Bacteria</taxon>
        <taxon>Pseudomonadati</taxon>
        <taxon>Bacteroidota</taxon>
        <taxon>Sphingobacteriia</taxon>
        <taxon>Sphingobacteriales</taxon>
        <taxon>Sphingobacteriaceae</taxon>
        <taxon>Sphingobacterium</taxon>
    </lineage>
</organism>
<protein>
    <submittedName>
        <fullName evidence="1">Thioredoxin-like</fullName>
    </submittedName>
</protein>
<dbReference type="Pfam" id="PF13899">
    <property type="entry name" value="Thioredoxin_7"/>
    <property type="match status" value="1"/>
</dbReference>
<keyword evidence="2" id="KW-1185">Reference proteome</keyword>
<sequence>MRLLQYHIIFILLTLGSVRAQTMTEPRVNWLTFEQLEDSLAVQPKPVLLFFHTEWCSYCKKMMRENFTNESVVNSINQNYYAVEFDAESVQEVAFEGLVLKNESRQKRTGQYHDLVKLLLGKNKRPTFPFTILLNADFSVKSTNFNYLSVKQILKIL</sequence>
<evidence type="ECO:0000313" key="1">
    <source>
        <dbReference type="EMBL" id="SEG70241.1"/>
    </source>
</evidence>
<accession>A0A1H6CB97</accession>
<evidence type="ECO:0000313" key="2">
    <source>
        <dbReference type="Proteomes" id="UP000236731"/>
    </source>
</evidence>
<reference evidence="2" key="1">
    <citation type="submission" date="2016-10" db="EMBL/GenBank/DDBJ databases">
        <authorList>
            <person name="Varghese N."/>
            <person name="Submissions S."/>
        </authorList>
    </citation>
    <scope>NUCLEOTIDE SEQUENCE [LARGE SCALE GENOMIC DNA]</scope>
    <source>
        <strain evidence="2">DSM 22361</strain>
    </source>
</reference>
<gene>
    <name evidence="1" type="ORF">SAMN05421877_11470</name>
</gene>
<dbReference type="Proteomes" id="UP000236731">
    <property type="component" value="Unassembled WGS sequence"/>
</dbReference>